<organism evidence="1">
    <name type="scientific">marine sediment metagenome</name>
    <dbReference type="NCBI Taxonomy" id="412755"/>
    <lineage>
        <taxon>unclassified sequences</taxon>
        <taxon>metagenomes</taxon>
        <taxon>ecological metagenomes</taxon>
    </lineage>
</organism>
<protein>
    <submittedName>
        <fullName evidence="1">Uncharacterized protein</fullName>
    </submittedName>
</protein>
<proteinExistence type="predicted"/>
<dbReference type="AlphaFoldDB" id="A0A0F9TWP3"/>
<accession>A0A0F9TWP3</accession>
<comment type="caution">
    <text evidence="1">The sequence shown here is derived from an EMBL/GenBank/DDBJ whole genome shotgun (WGS) entry which is preliminary data.</text>
</comment>
<gene>
    <name evidence="1" type="ORF">LCGC14_0600820</name>
</gene>
<name>A0A0F9TWP3_9ZZZZ</name>
<sequence length="60" mass="7065">MSYSRFSTRKIRAKKLARRVKRNVIYWMANPHKDNTLLMGRRRVSTGLYPVPRGGKTNET</sequence>
<reference evidence="1" key="1">
    <citation type="journal article" date="2015" name="Nature">
        <title>Complex archaea that bridge the gap between prokaryotes and eukaryotes.</title>
        <authorList>
            <person name="Spang A."/>
            <person name="Saw J.H."/>
            <person name="Jorgensen S.L."/>
            <person name="Zaremba-Niedzwiedzka K."/>
            <person name="Martijn J."/>
            <person name="Lind A.E."/>
            <person name="van Eijk R."/>
            <person name="Schleper C."/>
            <person name="Guy L."/>
            <person name="Ettema T.J."/>
        </authorList>
    </citation>
    <scope>NUCLEOTIDE SEQUENCE</scope>
</reference>
<dbReference type="EMBL" id="LAZR01000964">
    <property type="protein sequence ID" value="KKN53586.1"/>
    <property type="molecule type" value="Genomic_DNA"/>
</dbReference>
<evidence type="ECO:0000313" key="1">
    <source>
        <dbReference type="EMBL" id="KKN53586.1"/>
    </source>
</evidence>